<evidence type="ECO:0000256" key="2">
    <source>
        <dbReference type="ARBA" id="ARBA00022448"/>
    </source>
</evidence>
<dbReference type="PANTHER" id="PTHR33391">
    <property type="entry name" value="CYTOCHROME B559 SUBUNIT BETA-RELATED"/>
    <property type="match status" value="1"/>
</dbReference>
<evidence type="ECO:0000256" key="4">
    <source>
        <dbReference type="ARBA" id="ARBA00022617"/>
    </source>
</evidence>
<name>A0A6B9P400_CODFR</name>
<evidence type="ECO:0000256" key="13">
    <source>
        <dbReference type="RuleBase" id="RU000619"/>
    </source>
</evidence>
<evidence type="ECO:0000256" key="10">
    <source>
        <dbReference type="ARBA" id="ARBA00023136"/>
    </source>
</evidence>
<comment type="function">
    <text evidence="12 14">This b-type cytochrome is tightly associated with the reaction center of photosystem II (PSII). PSII is a light-driven water:plastoquinone oxidoreductase that uses light energy to abstract electrons from H(2)O, generating O(2) and a proton gradient subsequently used for ATP formation. It consists of a core antenna complex that captures photons, and an electron transfer chain that converts photonic excitation into a charge separation.</text>
</comment>
<evidence type="ECO:0000256" key="6">
    <source>
        <dbReference type="ARBA" id="ARBA00022723"/>
    </source>
</evidence>
<dbReference type="InterPro" id="IPR037025">
    <property type="entry name" value="PSII_cyt_b559_asu_sf"/>
</dbReference>
<accession>A0A6B9P400</accession>
<dbReference type="GO" id="GO:0009535">
    <property type="term" value="C:chloroplast thylakoid membrane"/>
    <property type="evidence" value="ECO:0007669"/>
    <property type="project" value="UniProtKB-SubCell"/>
</dbReference>
<protein>
    <recommendedName>
        <fullName evidence="12 13">Cytochrome b559 subunit alpha</fullName>
    </recommendedName>
    <alternativeName>
        <fullName evidence="12 14">PSII reaction center subunit V</fullName>
    </alternativeName>
</protein>
<keyword evidence="11 12" id="KW-0604">Photosystem II</keyword>
<dbReference type="Gene3D" id="1.20.5.860">
    <property type="entry name" value="Photosystem II cytochrome b559, alpha subunit"/>
    <property type="match status" value="1"/>
</dbReference>
<dbReference type="InterPro" id="IPR013082">
    <property type="entry name" value="PSII_cytb559_asu_lum"/>
</dbReference>
<evidence type="ECO:0000256" key="12">
    <source>
        <dbReference type="HAMAP-Rule" id="MF_00642"/>
    </source>
</evidence>
<dbReference type="EMBL" id="MN853876">
    <property type="protein sequence ID" value="QHD45159.1"/>
    <property type="molecule type" value="Genomic_DNA"/>
</dbReference>
<comment type="similarity">
    <text evidence="12 14">Belongs to the PsbE/PsbF family.</text>
</comment>
<keyword evidence="4 12" id="KW-0349">Heme</keyword>
<comment type="cofactor">
    <cofactor evidence="12">
        <name>heme b</name>
        <dbReference type="ChEBI" id="CHEBI:60344"/>
    </cofactor>
    <text evidence="12">With its partner (PsbF) binds heme. PSII binds additional chlorophylls, carotenoids and specific lipids.</text>
</comment>
<evidence type="ECO:0000259" key="15">
    <source>
        <dbReference type="Pfam" id="PF00283"/>
    </source>
</evidence>
<reference evidence="17" key="1">
    <citation type="submission" date="2019-12" db="EMBL/GenBank/DDBJ databases">
        <authorList>
            <person name="Han H."/>
        </authorList>
    </citation>
    <scope>NUCLEOTIDE SEQUENCE</scope>
</reference>
<keyword evidence="6 12" id="KW-0479">Metal-binding</keyword>
<dbReference type="AlphaFoldDB" id="A0A6B9P400"/>
<keyword evidence="9 12" id="KW-0408">Iron</keyword>
<dbReference type="PROSITE" id="PS00537">
    <property type="entry name" value="CYTOCHROME_B559"/>
    <property type="match status" value="1"/>
</dbReference>
<evidence type="ECO:0000259" key="16">
    <source>
        <dbReference type="Pfam" id="PF00284"/>
    </source>
</evidence>
<organism evidence="17">
    <name type="scientific">Codium fragile</name>
    <name type="common">Dead man's fingers</name>
    <name type="synonym">Green alga</name>
    <dbReference type="NCBI Taxonomy" id="3133"/>
    <lineage>
        <taxon>Eukaryota</taxon>
        <taxon>Viridiplantae</taxon>
        <taxon>Chlorophyta</taxon>
        <taxon>core chlorophytes</taxon>
        <taxon>Ulvophyceae</taxon>
        <taxon>TCBD clade</taxon>
        <taxon>Bryopsidales</taxon>
        <taxon>Bryopsidineae</taxon>
        <taxon>Codiaceae</taxon>
        <taxon>Codium</taxon>
    </lineage>
</organism>
<dbReference type="InterPro" id="IPR006217">
    <property type="entry name" value="PSII_cyt_b559_asu"/>
</dbReference>
<comment type="subcellular location">
    <subcellularLocation>
        <location evidence="1">Membrane</location>
        <topology evidence="1">Single-pass membrane protein</topology>
    </subcellularLocation>
    <subcellularLocation>
        <location evidence="12 14">Plastid</location>
        <location evidence="12 14">Chloroplast thylakoid membrane</location>
        <topology evidence="12 14">Single-pass membrane protein</topology>
    </subcellularLocation>
</comment>
<dbReference type="PIRSF" id="PIRSF000036">
    <property type="entry name" value="PsbE"/>
    <property type="match status" value="1"/>
</dbReference>
<dbReference type="InterPro" id="IPR013081">
    <property type="entry name" value="PSII_cyt_b559_N"/>
</dbReference>
<dbReference type="Pfam" id="PF00283">
    <property type="entry name" value="Cytochrom_B559"/>
    <property type="match status" value="1"/>
</dbReference>
<dbReference type="NCBIfam" id="TIGR01332">
    <property type="entry name" value="cyt_b559_alpha"/>
    <property type="match status" value="1"/>
</dbReference>
<keyword evidence="17" id="KW-0934">Plastid</keyword>
<keyword evidence="2 12" id="KW-0813">Transport</keyword>
<dbReference type="GO" id="GO:0009055">
    <property type="term" value="F:electron transfer activity"/>
    <property type="evidence" value="ECO:0007669"/>
    <property type="project" value="UniProtKB-UniRule"/>
</dbReference>
<dbReference type="SUPFAM" id="SSF161045">
    <property type="entry name" value="Cytochrome b559 subunits"/>
    <property type="match status" value="1"/>
</dbReference>
<evidence type="ECO:0000256" key="8">
    <source>
        <dbReference type="ARBA" id="ARBA00022989"/>
    </source>
</evidence>
<comment type="subunit">
    <text evidence="12">Heterodimer of an alpha subunit and a beta subunit. PSII is composed of 1 copy each of membrane proteins PsbA, PsbB, PsbC, PsbD, PsbE, PsbF, PsbH, PsbI, PsbJ, PsbK, PsbL, PsbM, PsbT, PsbX, PsbY, PsbZ, Psb30/Ycf12, at least 3 peripheral proteins of the oxygen-evolving complex and a large number of cofactors. It forms dimeric complexes.</text>
</comment>
<dbReference type="PANTHER" id="PTHR33391:SF9">
    <property type="entry name" value="CYTOCHROME B559 SUBUNIT BETA-RELATED"/>
    <property type="match status" value="1"/>
</dbReference>
<gene>
    <name evidence="12 17" type="primary">psbE</name>
</gene>
<sequence>MSGTTGERPFSDILTSIRYWVIHSITIPSLFVAGWLFISTGLAYDIFGSPRPNEYFTENRQQSPLITNRFDALEQMKVLAEF</sequence>
<feature type="domain" description="Photosystem II cytochrome b559 alpha subunit lumenal region" evidence="16">
    <location>
        <begin position="42"/>
        <end position="77"/>
    </location>
</feature>
<keyword evidence="12" id="KW-0793">Thylakoid</keyword>
<keyword evidence="8 12" id="KW-1133">Transmembrane helix</keyword>
<evidence type="ECO:0000256" key="11">
    <source>
        <dbReference type="ARBA" id="ARBA00023276"/>
    </source>
</evidence>
<keyword evidence="14 17" id="KW-0150">Chloroplast</keyword>
<evidence type="ECO:0000256" key="1">
    <source>
        <dbReference type="ARBA" id="ARBA00004167"/>
    </source>
</evidence>
<evidence type="ECO:0000256" key="14">
    <source>
        <dbReference type="RuleBase" id="RU004529"/>
    </source>
</evidence>
<geneLocation type="chloroplast" evidence="17"/>
<dbReference type="GO" id="GO:0020037">
    <property type="term" value="F:heme binding"/>
    <property type="evidence" value="ECO:0007669"/>
    <property type="project" value="InterPro"/>
</dbReference>
<evidence type="ECO:0000256" key="7">
    <source>
        <dbReference type="ARBA" id="ARBA00022982"/>
    </source>
</evidence>
<evidence type="ECO:0000313" key="17">
    <source>
        <dbReference type="EMBL" id="QHD45159.1"/>
    </source>
</evidence>
<feature type="domain" description="Photosystem II cytochrome b559 N-terminal" evidence="15">
    <location>
        <begin position="6"/>
        <end position="34"/>
    </location>
</feature>
<dbReference type="GO" id="GO:0009539">
    <property type="term" value="C:photosystem II reaction center"/>
    <property type="evidence" value="ECO:0007669"/>
    <property type="project" value="InterPro"/>
</dbReference>
<keyword evidence="3 12" id="KW-0602">Photosynthesis</keyword>
<keyword evidence="10 12" id="KW-0472">Membrane</keyword>
<evidence type="ECO:0000256" key="5">
    <source>
        <dbReference type="ARBA" id="ARBA00022692"/>
    </source>
</evidence>
<dbReference type="GO" id="GO:0009767">
    <property type="term" value="P:photosynthetic electron transport chain"/>
    <property type="evidence" value="ECO:0007669"/>
    <property type="project" value="InterPro"/>
</dbReference>
<feature type="binding site" description="axial binding residue" evidence="12">
    <location>
        <position position="23"/>
    </location>
    <ligand>
        <name>heme</name>
        <dbReference type="ChEBI" id="CHEBI:30413"/>
        <note>ligand shared with beta subunit</note>
    </ligand>
    <ligandPart>
        <name>Fe</name>
        <dbReference type="ChEBI" id="CHEBI:18248"/>
    </ligandPart>
</feature>
<feature type="transmembrane region" description="Helical" evidence="14">
    <location>
        <begin position="20"/>
        <end position="44"/>
    </location>
</feature>
<proteinExistence type="inferred from homology"/>
<dbReference type="GO" id="GO:0005506">
    <property type="term" value="F:iron ion binding"/>
    <property type="evidence" value="ECO:0007669"/>
    <property type="project" value="UniProtKB-UniRule"/>
</dbReference>
<keyword evidence="5 12" id="KW-0812">Transmembrane</keyword>
<dbReference type="HAMAP" id="MF_00642">
    <property type="entry name" value="PSII_PsbE"/>
    <property type="match status" value="1"/>
</dbReference>
<evidence type="ECO:0000256" key="9">
    <source>
        <dbReference type="ARBA" id="ARBA00023004"/>
    </source>
</evidence>
<dbReference type="Pfam" id="PF00284">
    <property type="entry name" value="Cytochrom_B559a"/>
    <property type="match status" value="1"/>
</dbReference>
<dbReference type="InterPro" id="IPR006216">
    <property type="entry name" value="PSII_cyt_b559_CS"/>
</dbReference>
<evidence type="ECO:0000256" key="3">
    <source>
        <dbReference type="ARBA" id="ARBA00022531"/>
    </source>
</evidence>
<keyword evidence="7 12" id="KW-0249">Electron transport</keyword>